<evidence type="ECO:0000313" key="10">
    <source>
        <dbReference type="Proteomes" id="UP000245768"/>
    </source>
</evidence>
<dbReference type="InterPro" id="IPR003807">
    <property type="entry name" value="DUF202"/>
</dbReference>
<evidence type="ECO:0000256" key="5">
    <source>
        <dbReference type="ARBA" id="ARBA00023136"/>
    </source>
</evidence>
<dbReference type="EMBL" id="KZ819638">
    <property type="protein sequence ID" value="PWN88120.1"/>
    <property type="molecule type" value="Genomic_DNA"/>
</dbReference>
<comment type="subcellular location">
    <subcellularLocation>
        <location evidence="1">Cell membrane</location>
        <topology evidence="1">Multi-pass membrane protein</topology>
    </subcellularLocation>
</comment>
<evidence type="ECO:0000313" key="9">
    <source>
        <dbReference type="EMBL" id="PWN88120.1"/>
    </source>
</evidence>
<dbReference type="RefSeq" id="XP_025375318.1">
    <property type="nucleotide sequence ID" value="XM_025524159.1"/>
</dbReference>
<evidence type="ECO:0000259" key="8">
    <source>
        <dbReference type="Pfam" id="PF02656"/>
    </source>
</evidence>
<keyword evidence="10" id="KW-1185">Reference proteome</keyword>
<dbReference type="AlphaFoldDB" id="A0A316YEX8"/>
<keyword evidence="3 7" id="KW-0812">Transmembrane</keyword>
<dbReference type="GeneID" id="37046075"/>
<name>A0A316YEX8_9BASI</name>
<evidence type="ECO:0000256" key="4">
    <source>
        <dbReference type="ARBA" id="ARBA00022989"/>
    </source>
</evidence>
<reference evidence="9 10" key="1">
    <citation type="journal article" date="2018" name="Mol. Biol. Evol.">
        <title>Broad Genomic Sampling Reveals a Smut Pathogenic Ancestry of the Fungal Clade Ustilaginomycotina.</title>
        <authorList>
            <person name="Kijpornyongpan T."/>
            <person name="Mondo S.J."/>
            <person name="Barry K."/>
            <person name="Sandor L."/>
            <person name="Lee J."/>
            <person name="Lipzen A."/>
            <person name="Pangilinan J."/>
            <person name="LaButti K."/>
            <person name="Hainaut M."/>
            <person name="Henrissat B."/>
            <person name="Grigoriev I.V."/>
            <person name="Spatafora J.W."/>
            <person name="Aime M.C."/>
        </authorList>
    </citation>
    <scope>NUCLEOTIDE SEQUENCE [LARGE SCALE GENOMIC DNA]</scope>
    <source>
        <strain evidence="9 10">MCA 4198</strain>
    </source>
</reference>
<dbReference type="InterPro" id="IPR052053">
    <property type="entry name" value="IM_YidH-like"/>
</dbReference>
<keyword evidence="4 7" id="KW-1133">Transmembrane helix</keyword>
<evidence type="ECO:0000256" key="3">
    <source>
        <dbReference type="ARBA" id="ARBA00022692"/>
    </source>
</evidence>
<proteinExistence type="predicted"/>
<feature type="transmembrane region" description="Helical" evidence="7">
    <location>
        <begin position="126"/>
        <end position="143"/>
    </location>
</feature>
<dbReference type="Proteomes" id="UP000245768">
    <property type="component" value="Unassembled WGS sequence"/>
</dbReference>
<dbReference type="PANTHER" id="PTHR34187:SF2">
    <property type="entry name" value="DUF202 DOMAIN-CONTAINING PROTEIN"/>
    <property type="match status" value="1"/>
</dbReference>
<dbReference type="InParanoid" id="A0A316YEX8"/>
<accession>A0A316YEX8</accession>
<dbReference type="OrthoDB" id="5525680at2759"/>
<feature type="transmembrane region" description="Helical" evidence="7">
    <location>
        <begin position="235"/>
        <end position="257"/>
    </location>
</feature>
<protein>
    <recommendedName>
        <fullName evidence="8">DUF202 domain-containing protein</fullName>
    </recommendedName>
</protein>
<feature type="region of interest" description="Disordered" evidence="6">
    <location>
        <begin position="1"/>
        <end position="44"/>
    </location>
</feature>
<feature type="domain" description="DUF202" evidence="8">
    <location>
        <begin position="115"/>
        <end position="157"/>
    </location>
</feature>
<evidence type="ECO:0000256" key="1">
    <source>
        <dbReference type="ARBA" id="ARBA00004651"/>
    </source>
</evidence>
<feature type="compositionally biased region" description="Low complexity" evidence="6">
    <location>
        <begin position="34"/>
        <end position="44"/>
    </location>
</feature>
<gene>
    <name evidence="9" type="ORF">FA10DRAFT_287676</name>
</gene>
<evidence type="ECO:0000256" key="7">
    <source>
        <dbReference type="SAM" id="Phobius"/>
    </source>
</evidence>
<feature type="region of interest" description="Disordered" evidence="6">
    <location>
        <begin position="277"/>
        <end position="302"/>
    </location>
</feature>
<keyword evidence="2" id="KW-1003">Cell membrane</keyword>
<sequence>MTSAGADDAGGSHRPRHLALHIPNSHPRSPVPTPSSASPALTPRLSDAGLRSNVSIVDGTGQQQSAARQPHPLPNAQVERPNRPPHRTCAAAITAALSSFVAYFQVRISSGESSRDFLARERTFFSWLRLSTLLGIASIALYLRLRLKTSDSPNGDDGVPSSALVPAAVLGAHQHALEALWTRALRRQAARRRLLQRSTSPPWTSSVGVPAQLVLQHPVSSNSDSDGRTLDENPLVGKVAGSIFFALAILTLLVGWLDYMHAERALERADEDVGNLDGPAALTDTQLEPERQRRGGGGNSTAWHNAKFAKEAHSGRVVHAVSILIALVVALGALLMLVSGSHAHK</sequence>
<dbReference type="PANTHER" id="PTHR34187">
    <property type="entry name" value="FGR18P"/>
    <property type="match status" value="1"/>
</dbReference>
<feature type="region of interest" description="Disordered" evidence="6">
    <location>
        <begin position="60"/>
        <end position="85"/>
    </location>
</feature>
<organism evidence="9 10">
    <name type="scientific">Acaromyces ingoldii</name>
    <dbReference type="NCBI Taxonomy" id="215250"/>
    <lineage>
        <taxon>Eukaryota</taxon>
        <taxon>Fungi</taxon>
        <taxon>Dikarya</taxon>
        <taxon>Basidiomycota</taxon>
        <taxon>Ustilaginomycotina</taxon>
        <taxon>Exobasidiomycetes</taxon>
        <taxon>Exobasidiales</taxon>
        <taxon>Cryptobasidiaceae</taxon>
        <taxon>Acaromyces</taxon>
    </lineage>
</organism>
<feature type="transmembrane region" description="Helical" evidence="7">
    <location>
        <begin position="317"/>
        <end position="338"/>
    </location>
</feature>
<keyword evidence="5 7" id="KW-0472">Membrane</keyword>
<evidence type="ECO:0000256" key="2">
    <source>
        <dbReference type="ARBA" id="ARBA00022475"/>
    </source>
</evidence>
<dbReference type="GO" id="GO:0005886">
    <property type="term" value="C:plasma membrane"/>
    <property type="evidence" value="ECO:0007669"/>
    <property type="project" value="UniProtKB-SubCell"/>
</dbReference>
<dbReference type="Pfam" id="PF02656">
    <property type="entry name" value="DUF202"/>
    <property type="match status" value="1"/>
</dbReference>
<evidence type="ECO:0000256" key="6">
    <source>
        <dbReference type="SAM" id="MobiDB-lite"/>
    </source>
</evidence>